<dbReference type="EMBL" id="BDGG01000004">
    <property type="protein sequence ID" value="GAU97262.1"/>
    <property type="molecule type" value="Genomic_DNA"/>
</dbReference>
<dbReference type="PRINTS" id="PR01333">
    <property type="entry name" value="2POREKCHANEL"/>
</dbReference>
<evidence type="ECO:0000256" key="5">
    <source>
        <dbReference type="ARBA" id="ARBA00023065"/>
    </source>
</evidence>
<dbReference type="Gene3D" id="1.10.287.70">
    <property type="match status" value="1"/>
</dbReference>
<keyword evidence="5 8" id="KW-0406">Ion transport</keyword>
<feature type="domain" description="Potassium channel" evidence="10">
    <location>
        <begin position="81"/>
        <end position="139"/>
    </location>
</feature>
<evidence type="ECO:0000256" key="4">
    <source>
        <dbReference type="ARBA" id="ARBA00022989"/>
    </source>
</evidence>
<comment type="subcellular location">
    <subcellularLocation>
        <location evidence="1">Membrane</location>
        <topology evidence="1">Multi-pass membrane protein</topology>
    </subcellularLocation>
</comment>
<evidence type="ECO:0000256" key="3">
    <source>
        <dbReference type="ARBA" id="ARBA00022692"/>
    </source>
</evidence>
<gene>
    <name evidence="11" type="primary">RvY_08589-1</name>
    <name evidence="11" type="synonym">RvY_08589.1</name>
    <name evidence="11" type="ORF">RvY_08589</name>
</gene>
<evidence type="ECO:0000256" key="6">
    <source>
        <dbReference type="ARBA" id="ARBA00023136"/>
    </source>
</evidence>
<keyword evidence="4 9" id="KW-1133">Transmembrane helix</keyword>
<keyword evidence="6 9" id="KW-0472">Membrane</keyword>
<dbReference type="Pfam" id="PF07885">
    <property type="entry name" value="Ion_trans_2"/>
    <property type="match status" value="2"/>
</dbReference>
<dbReference type="GO" id="GO:0015271">
    <property type="term" value="F:outward rectifier potassium channel activity"/>
    <property type="evidence" value="ECO:0007669"/>
    <property type="project" value="TreeGrafter"/>
</dbReference>
<keyword evidence="7 8" id="KW-0407">Ion channel</keyword>
<evidence type="ECO:0000256" key="9">
    <source>
        <dbReference type="SAM" id="Phobius"/>
    </source>
</evidence>
<feature type="transmembrane region" description="Helical" evidence="9">
    <location>
        <begin position="164"/>
        <end position="186"/>
    </location>
</feature>
<reference evidence="11 12" key="1">
    <citation type="journal article" date="2016" name="Nat. Commun.">
        <title>Extremotolerant tardigrade genome and improved radiotolerance of human cultured cells by tardigrade-unique protein.</title>
        <authorList>
            <person name="Hashimoto T."/>
            <person name="Horikawa D.D."/>
            <person name="Saito Y."/>
            <person name="Kuwahara H."/>
            <person name="Kozuka-Hata H."/>
            <person name="Shin-I T."/>
            <person name="Minakuchi Y."/>
            <person name="Ohishi K."/>
            <person name="Motoyama A."/>
            <person name="Aizu T."/>
            <person name="Enomoto A."/>
            <person name="Kondo K."/>
            <person name="Tanaka S."/>
            <person name="Hara Y."/>
            <person name="Koshikawa S."/>
            <person name="Sagara H."/>
            <person name="Miura T."/>
            <person name="Yokobori S."/>
            <person name="Miyagawa K."/>
            <person name="Suzuki Y."/>
            <person name="Kubo T."/>
            <person name="Oyama M."/>
            <person name="Kohara Y."/>
            <person name="Fujiyama A."/>
            <person name="Arakawa K."/>
            <person name="Katayama T."/>
            <person name="Toyoda A."/>
            <person name="Kunieda T."/>
        </authorList>
    </citation>
    <scope>NUCLEOTIDE SEQUENCE [LARGE SCALE GENOMIC DNA]</scope>
    <source>
        <strain evidence="11 12">YOKOZUNA-1</strain>
    </source>
</reference>
<evidence type="ECO:0000256" key="7">
    <source>
        <dbReference type="ARBA" id="ARBA00023303"/>
    </source>
</evidence>
<keyword evidence="2 8" id="KW-0813">Transport</keyword>
<dbReference type="GO" id="GO:0005886">
    <property type="term" value="C:plasma membrane"/>
    <property type="evidence" value="ECO:0007669"/>
    <property type="project" value="TreeGrafter"/>
</dbReference>
<dbReference type="InterPro" id="IPR003280">
    <property type="entry name" value="2pore_dom_K_chnl"/>
</dbReference>
<name>A0A1D1VB13_RAMVA</name>
<dbReference type="GO" id="GO:0030322">
    <property type="term" value="P:stabilization of membrane potential"/>
    <property type="evidence" value="ECO:0007669"/>
    <property type="project" value="TreeGrafter"/>
</dbReference>
<evidence type="ECO:0000259" key="10">
    <source>
        <dbReference type="Pfam" id="PF07885"/>
    </source>
</evidence>
<keyword evidence="3 8" id="KW-0812">Transmembrane</keyword>
<evidence type="ECO:0000313" key="12">
    <source>
        <dbReference type="Proteomes" id="UP000186922"/>
    </source>
</evidence>
<dbReference type="GO" id="GO:0022841">
    <property type="term" value="F:potassium ion leak channel activity"/>
    <property type="evidence" value="ECO:0007669"/>
    <property type="project" value="TreeGrafter"/>
</dbReference>
<dbReference type="Proteomes" id="UP000186922">
    <property type="component" value="Unassembled WGS sequence"/>
</dbReference>
<keyword evidence="12" id="KW-1185">Reference proteome</keyword>
<feature type="transmembrane region" description="Helical" evidence="9">
    <location>
        <begin position="86"/>
        <end position="104"/>
    </location>
</feature>
<dbReference type="PANTHER" id="PTHR11003">
    <property type="entry name" value="POTASSIUM CHANNEL, SUBFAMILY K"/>
    <property type="match status" value="1"/>
</dbReference>
<protein>
    <recommendedName>
        <fullName evidence="10">Potassium channel domain-containing protein</fullName>
    </recommendedName>
</protein>
<comment type="similarity">
    <text evidence="8">Belongs to the two pore domain potassium channel (TC 1.A.1.8) family.</text>
</comment>
<feature type="transmembrane region" description="Helical" evidence="9">
    <location>
        <begin position="110"/>
        <end position="131"/>
    </location>
</feature>
<comment type="caution">
    <text evidence="11">The sequence shown here is derived from an EMBL/GenBank/DDBJ whole genome shotgun (WGS) entry which is preliminary data.</text>
</comment>
<evidence type="ECO:0000256" key="1">
    <source>
        <dbReference type="ARBA" id="ARBA00004141"/>
    </source>
</evidence>
<sequence>MIDQVWSSSVARYIGIFGLYIVYLLIGSSIFDAIENPSVHNRIQLLEQGRNRFLRENPCLDRDSVDSYVDEVLEIMGHSNVTRPSYITWLFFASTLVTTIGYGQVPPLSYGSKAFAICFCTLGVPFTLILLKTITEKLMDMTSQFLEYLNRRLGHLYRPVHIRLLHAVLITTTCVLLVFLLPAAVFSAVEPEWTFLDSLYYSYMTVTTIGVVDVLPSSRIQNVEAEAVYKIFVLRKCVRCF</sequence>
<evidence type="ECO:0000256" key="2">
    <source>
        <dbReference type="ARBA" id="ARBA00022448"/>
    </source>
</evidence>
<dbReference type="AlphaFoldDB" id="A0A1D1VB13"/>
<dbReference type="STRING" id="947166.A0A1D1VB13"/>
<dbReference type="PANTHER" id="PTHR11003:SF249">
    <property type="entry name" value="TWO PORE POTASSIUM CHANNEL PROTEIN SUP-9"/>
    <property type="match status" value="1"/>
</dbReference>
<dbReference type="InterPro" id="IPR013099">
    <property type="entry name" value="K_chnl_dom"/>
</dbReference>
<feature type="transmembrane region" description="Helical" evidence="9">
    <location>
        <begin position="12"/>
        <end position="34"/>
    </location>
</feature>
<proteinExistence type="inferred from homology"/>
<accession>A0A1D1VB13</accession>
<organism evidence="11 12">
    <name type="scientific">Ramazzottius varieornatus</name>
    <name type="common">Water bear</name>
    <name type="synonym">Tardigrade</name>
    <dbReference type="NCBI Taxonomy" id="947166"/>
    <lineage>
        <taxon>Eukaryota</taxon>
        <taxon>Metazoa</taxon>
        <taxon>Ecdysozoa</taxon>
        <taxon>Tardigrada</taxon>
        <taxon>Eutardigrada</taxon>
        <taxon>Parachela</taxon>
        <taxon>Hypsibioidea</taxon>
        <taxon>Ramazzottiidae</taxon>
        <taxon>Ramazzottius</taxon>
    </lineage>
</organism>
<dbReference type="OrthoDB" id="297496at2759"/>
<evidence type="ECO:0000313" key="11">
    <source>
        <dbReference type="EMBL" id="GAU97262.1"/>
    </source>
</evidence>
<feature type="domain" description="Potassium channel" evidence="10">
    <location>
        <begin position="175"/>
        <end position="218"/>
    </location>
</feature>
<dbReference type="SUPFAM" id="SSF81324">
    <property type="entry name" value="Voltage-gated potassium channels"/>
    <property type="match status" value="2"/>
</dbReference>
<evidence type="ECO:0000256" key="8">
    <source>
        <dbReference type="RuleBase" id="RU003857"/>
    </source>
</evidence>